<evidence type="ECO:0000313" key="5">
    <source>
        <dbReference type="EMBL" id="ABM12682.1"/>
    </source>
</evidence>
<dbReference type="FunFam" id="3.40.50.720:FF:000084">
    <property type="entry name" value="Short-chain dehydrogenase reductase"/>
    <property type="match status" value="1"/>
</dbReference>
<sequence>MPMHNRLLGKGVLVTGAASGIGEATVRRLLDEGASVVGCDLAPGPPSDLPGDIGYLSGDVRDTATAERAVAAVIERTGRLDGVVHSAGVGGGGPIHLLPDAEWDRVLDVNLKGTFVVLRAALAQMITQDRVDGERGAIVTLSSIEGLEGTAGGSAYNASKGGVVLLTKNAAIDYGPSGIRVNAICPGFIETPLFESVIGIPGMEGPRDGLRHEHKLRRFGRPEEVAAVAAFLVSSDAAFVSGQAIAVDGGYTAGRDHHVTELMGLGGP</sequence>
<dbReference type="eggNOG" id="COG1028">
    <property type="taxonomic scope" value="Bacteria"/>
</dbReference>
<dbReference type="InterPro" id="IPR002347">
    <property type="entry name" value="SDR_fam"/>
</dbReference>
<accession>A1T682</accession>
<dbReference type="KEGG" id="mva:Mvan_1861"/>
<dbReference type="InterPro" id="IPR057326">
    <property type="entry name" value="KR_dom"/>
</dbReference>
<dbReference type="PANTHER" id="PTHR24321:SF8">
    <property type="entry name" value="ESTRADIOL 17-BETA-DEHYDROGENASE 8-RELATED"/>
    <property type="match status" value="1"/>
</dbReference>
<protein>
    <submittedName>
        <fullName evidence="5">Short-chain dehydrogenase/reductase SDR</fullName>
    </submittedName>
</protein>
<dbReference type="HOGENOM" id="CLU_010194_2_10_11"/>
<reference evidence="5" key="1">
    <citation type="submission" date="2006-12" db="EMBL/GenBank/DDBJ databases">
        <title>Complete sequence of Mycobacterium vanbaalenii PYR-1.</title>
        <authorList>
            <consortium name="US DOE Joint Genome Institute"/>
            <person name="Copeland A."/>
            <person name="Lucas S."/>
            <person name="Lapidus A."/>
            <person name="Barry K."/>
            <person name="Detter J.C."/>
            <person name="Glavina del Rio T."/>
            <person name="Hammon N."/>
            <person name="Israni S."/>
            <person name="Dalin E."/>
            <person name="Tice H."/>
            <person name="Pitluck S."/>
            <person name="Singan V."/>
            <person name="Schmutz J."/>
            <person name="Larimer F."/>
            <person name="Land M."/>
            <person name="Hauser L."/>
            <person name="Kyrpides N."/>
            <person name="Anderson I.J."/>
            <person name="Miller C."/>
            <person name="Richardson P."/>
        </authorList>
    </citation>
    <scope>NUCLEOTIDE SEQUENCE [LARGE SCALE GENOMIC DNA]</scope>
    <source>
        <strain evidence="5">PYR-1</strain>
    </source>
</reference>
<dbReference type="STRING" id="350058.Mvan_1861"/>
<dbReference type="AlphaFoldDB" id="A1T682"/>
<dbReference type="GO" id="GO:0016491">
    <property type="term" value="F:oxidoreductase activity"/>
    <property type="evidence" value="ECO:0007669"/>
    <property type="project" value="UniProtKB-KW"/>
</dbReference>
<dbReference type="Pfam" id="PF13561">
    <property type="entry name" value="adh_short_C2"/>
    <property type="match status" value="1"/>
</dbReference>
<dbReference type="PROSITE" id="PS00061">
    <property type="entry name" value="ADH_SHORT"/>
    <property type="match status" value="1"/>
</dbReference>
<evidence type="ECO:0000259" key="4">
    <source>
        <dbReference type="SMART" id="SM00822"/>
    </source>
</evidence>
<keyword evidence="6" id="KW-1185">Reference proteome</keyword>
<comment type="similarity">
    <text evidence="1">Belongs to the short-chain dehydrogenases/reductases (SDR) family.</text>
</comment>
<proteinExistence type="inferred from homology"/>
<evidence type="ECO:0000256" key="1">
    <source>
        <dbReference type="ARBA" id="ARBA00006484"/>
    </source>
</evidence>
<evidence type="ECO:0000256" key="2">
    <source>
        <dbReference type="ARBA" id="ARBA00023002"/>
    </source>
</evidence>
<name>A1T682_MYCVP</name>
<dbReference type="PRINTS" id="PR00081">
    <property type="entry name" value="GDHRDH"/>
</dbReference>
<keyword evidence="2" id="KW-0560">Oxidoreductase</keyword>
<dbReference type="PANTHER" id="PTHR24321">
    <property type="entry name" value="DEHYDROGENASES, SHORT CHAIN"/>
    <property type="match status" value="1"/>
</dbReference>
<dbReference type="EMBL" id="CP000511">
    <property type="protein sequence ID" value="ABM12682.1"/>
    <property type="molecule type" value="Genomic_DNA"/>
</dbReference>
<keyword evidence="3" id="KW-0520">NAD</keyword>
<dbReference type="PRINTS" id="PR00080">
    <property type="entry name" value="SDRFAMILY"/>
</dbReference>
<feature type="domain" description="Ketoreductase" evidence="4">
    <location>
        <begin position="10"/>
        <end position="187"/>
    </location>
</feature>
<evidence type="ECO:0000256" key="3">
    <source>
        <dbReference type="ARBA" id="ARBA00023027"/>
    </source>
</evidence>
<dbReference type="Gene3D" id="3.40.50.720">
    <property type="entry name" value="NAD(P)-binding Rossmann-like Domain"/>
    <property type="match status" value="1"/>
</dbReference>
<dbReference type="SMART" id="SM00822">
    <property type="entry name" value="PKS_KR"/>
    <property type="match status" value="1"/>
</dbReference>
<dbReference type="SUPFAM" id="SSF51735">
    <property type="entry name" value="NAD(P)-binding Rossmann-fold domains"/>
    <property type="match status" value="1"/>
</dbReference>
<dbReference type="InterPro" id="IPR036291">
    <property type="entry name" value="NAD(P)-bd_dom_sf"/>
</dbReference>
<dbReference type="Proteomes" id="UP000009159">
    <property type="component" value="Chromosome"/>
</dbReference>
<gene>
    <name evidence="5" type="ordered locus">Mvan_1861</name>
</gene>
<dbReference type="InterPro" id="IPR020904">
    <property type="entry name" value="Sc_DH/Rdtase_CS"/>
</dbReference>
<dbReference type="CDD" id="cd05233">
    <property type="entry name" value="SDR_c"/>
    <property type="match status" value="1"/>
</dbReference>
<organism evidence="5 6">
    <name type="scientific">Mycolicibacterium vanbaalenii (strain DSM 7251 / JCM 13017 / BCRC 16820 / KCTC 9966 / NRRL B-24157 / PYR-1)</name>
    <name type="common">Mycobacterium vanbaalenii</name>
    <dbReference type="NCBI Taxonomy" id="350058"/>
    <lineage>
        <taxon>Bacteria</taxon>
        <taxon>Bacillati</taxon>
        <taxon>Actinomycetota</taxon>
        <taxon>Actinomycetes</taxon>
        <taxon>Mycobacteriales</taxon>
        <taxon>Mycobacteriaceae</taxon>
        <taxon>Mycolicibacterium</taxon>
    </lineage>
</organism>
<evidence type="ECO:0000313" key="6">
    <source>
        <dbReference type="Proteomes" id="UP000009159"/>
    </source>
</evidence>